<organism evidence="4 5">
    <name type="scientific">Dipteronia sinensis</name>
    <dbReference type="NCBI Taxonomy" id="43782"/>
    <lineage>
        <taxon>Eukaryota</taxon>
        <taxon>Viridiplantae</taxon>
        <taxon>Streptophyta</taxon>
        <taxon>Embryophyta</taxon>
        <taxon>Tracheophyta</taxon>
        <taxon>Spermatophyta</taxon>
        <taxon>Magnoliopsida</taxon>
        <taxon>eudicotyledons</taxon>
        <taxon>Gunneridae</taxon>
        <taxon>Pentapetalae</taxon>
        <taxon>rosids</taxon>
        <taxon>malvids</taxon>
        <taxon>Sapindales</taxon>
        <taxon>Sapindaceae</taxon>
        <taxon>Hippocastanoideae</taxon>
        <taxon>Acereae</taxon>
        <taxon>Dipteronia</taxon>
    </lineage>
</organism>
<evidence type="ECO:0000259" key="3">
    <source>
        <dbReference type="Pfam" id="PF08263"/>
    </source>
</evidence>
<protein>
    <recommendedName>
        <fullName evidence="3">Leucine-rich repeat-containing N-terminal plant-type domain-containing protein</fullName>
    </recommendedName>
</protein>
<dbReference type="Pfam" id="PF08263">
    <property type="entry name" value="LRRNT_2"/>
    <property type="match status" value="1"/>
</dbReference>
<keyword evidence="5" id="KW-1185">Reference proteome</keyword>
<evidence type="ECO:0000313" key="5">
    <source>
        <dbReference type="Proteomes" id="UP001281410"/>
    </source>
</evidence>
<feature type="domain" description="Leucine-rich repeat-containing N-terminal plant-type" evidence="3">
    <location>
        <begin position="57"/>
        <end position="94"/>
    </location>
</feature>
<dbReference type="Gene3D" id="3.80.10.10">
    <property type="entry name" value="Ribonuclease Inhibitor"/>
    <property type="match status" value="1"/>
</dbReference>
<dbReference type="EMBL" id="JANJYJ010000005">
    <property type="protein sequence ID" value="KAK3211376.1"/>
    <property type="molecule type" value="Genomic_DNA"/>
</dbReference>
<keyword evidence="1" id="KW-0433">Leucine-rich repeat</keyword>
<evidence type="ECO:0000313" key="4">
    <source>
        <dbReference type="EMBL" id="KAK3211376.1"/>
    </source>
</evidence>
<comment type="caution">
    <text evidence="4">The sequence shown here is derived from an EMBL/GenBank/DDBJ whole genome shotgun (WGS) entry which is preliminary data.</text>
</comment>
<dbReference type="InterPro" id="IPR013210">
    <property type="entry name" value="LRR_N_plant-typ"/>
</dbReference>
<gene>
    <name evidence="4" type="ORF">Dsin_016082</name>
</gene>
<dbReference type="AlphaFoldDB" id="A0AAE0ACE5"/>
<evidence type="ECO:0000256" key="1">
    <source>
        <dbReference type="ARBA" id="ARBA00022614"/>
    </source>
</evidence>
<name>A0AAE0ACE5_9ROSI</name>
<keyword evidence="2" id="KW-0677">Repeat</keyword>
<proteinExistence type="predicted"/>
<dbReference type="Proteomes" id="UP001281410">
    <property type="component" value="Unassembled WGS sequence"/>
</dbReference>
<sequence length="119" mass="13427">MAKSGGKKLHVNLSWSFKVVMCFGAFLNCCPRKLMIKWLILLIFLNFCLSSKEPDVEGEALIEILRVLNDTGGRITDWNDHFVSPCFSWSHVSCRNGKVISLTLGSNGFSEIFHHLLPN</sequence>
<dbReference type="InterPro" id="IPR032675">
    <property type="entry name" value="LRR_dom_sf"/>
</dbReference>
<evidence type="ECO:0000256" key="2">
    <source>
        <dbReference type="ARBA" id="ARBA00022737"/>
    </source>
</evidence>
<accession>A0AAE0ACE5</accession>
<reference evidence="4" key="1">
    <citation type="journal article" date="2023" name="Plant J.">
        <title>Genome sequences and population genomics provide insights into the demographic history, inbreeding, and mutation load of two 'living fossil' tree species of Dipteronia.</title>
        <authorList>
            <person name="Feng Y."/>
            <person name="Comes H.P."/>
            <person name="Chen J."/>
            <person name="Zhu S."/>
            <person name="Lu R."/>
            <person name="Zhang X."/>
            <person name="Li P."/>
            <person name="Qiu J."/>
            <person name="Olsen K.M."/>
            <person name="Qiu Y."/>
        </authorList>
    </citation>
    <scope>NUCLEOTIDE SEQUENCE</scope>
    <source>
        <strain evidence="4">NBL</strain>
    </source>
</reference>